<comment type="caution">
    <text evidence="1">The sequence shown here is derived from an EMBL/GenBank/DDBJ whole genome shotgun (WGS) entry which is preliminary data.</text>
</comment>
<dbReference type="Gramene" id="OMP11445">
    <property type="protein sequence ID" value="OMP11445"/>
    <property type="gene ID" value="CCACVL1_00511"/>
</dbReference>
<gene>
    <name evidence="1" type="ORF">CCACVL1_00511</name>
</gene>
<dbReference type="Proteomes" id="UP000188268">
    <property type="component" value="Unassembled WGS sequence"/>
</dbReference>
<accession>A0A1R3KWH9</accession>
<evidence type="ECO:0000313" key="2">
    <source>
        <dbReference type="Proteomes" id="UP000188268"/>
    </source>
</evidence>
<dbReference type="AlphaFoldDB" id="A0A1R3KWH9"/>
<sequence length="34" mass="3716">MDKQVAEPARTAPKLLTKLHLSAFVVALAQQRLA</sequence>
<keyword evidence="2" id="KW-1185">Reference proteome</keyword>
<name>A0A1R3KWH9_COCAP</name>
<dbReference type="EMBL" id="AWWV01001281">
    <property type="protein sequence ID" value="OMP11445.1"/>
    <property type="molecule type" value="Genomic_DNA"/>
</dbReference>
<evidence type="ECO:0000313" key="1">
    <source>
        <dbReference type="EMBL" id="OMP11445.1"/>
    </source>
</evidence>
<organism evidence="1 2">
    <name type="scientific">Corchorus capsularis</name>
    <name type="common">Jute</name>
    <dbReference type="NCBI Taxonomy" id="210143"/>
    <lineage>
        <taxon>Eukaryota</taxon>
        <taxon>Viridiplantae</taxon>
        <taxon>Streptophyta</taxon>
        <taxon>Embryophyta</taxon>
        <taxon>Tracheophyta</taxon>
        <taxon>Spermatophyta</taxon>
        <taxon>Magnoliopsida</taxon>
        <taxon>eudicotyledons</taxon>
        <taxon>Gunneridae</taxon>
        <taxon>Pentapetalae</taxon>
        <taxon>rosids</taxon>
        <taxon>malvids</taxon>
        <taxon>Malvales</taxon>
        <taxon>Malvaceae</taxon>
        <taxon>Grewioideae</taxon>
        <taxon>Apeibeae</taxon>
        <taxon>Corchorus</taxon>
    </lineage>
</organism>
<reference evidence="1 2" key="1">
    <citation type="submission" date="2013-09" db="EMBL/GenBank/DDBJ databases">
        <title>Corchorus capsularis genome sequencing.</title>
        <authorList>
            <person name="Alam M."/>
            <person name="Haque M.S."/>
            <person name="Islam M.S."/>
            <person name="Emdad E.M."/>
            <person name="Islam M.M."/>
            <person name="Ahmed B."/>
            <person name="Halim A."/>
            <person name="Hossen Q.M.M."/>
            <person name="Hossain M.Z."/>
            <person name="Ahmed R."/>
            <person name="Khan M.M."/>
            <person name="Islam R."/>
            <person name="Rashid M.M."/>
            <person name="Khan S.A."/>
            <person name="Rahman M.S."/>
            <person name="Alam M."/>
        </authorList>
    </citation>
    <scope>NUCLEOTIDE SEQUENCE [LARGE SCALE GENOMIC DNA]</scope>
    <source>
        <strain evidence="2">cv. CVL-1</strain>
        <tissue evidence="1">Whole seedling</tissue>
    </source>
</reference>
<proteinExistence type="predicted"/>
<protein>
    <submittedName>
        <fullName evidence="1">Uncharacterized protein</fullName>
    </submittedName>
</protein>